<dbReference type="PANTHER" id="PTHR32196:SF21">
    <property type="entry name" value="ABC TRANSPORTER PERMEASE PROTEIN YPHD-RELATED"/>
    <property type="match status" value="1"/>
</dbReference>
<evidence type="ECO:0000256" key="4">
    <source>
        <dbReference type="ARBA" id="ARBA00022519"/>
    </source>
</evidence>
<keyword evidence="7 9" id="KW-0472">Membrane</keyword>
<sequence length="344" mass="35384">MPLRPEGPHLVAGRPGGGAHRPAQRPRAAHLPDDHQPPVDGGADRAAGTPGVVHRDHLPDRGIDLSCVNVANGSAIVAALTMNTLAGSMGPAGATSVALLLGLLVGAVAGLANGVAIAVLRVHPIPTTLGTSAVFLGIFTGITKGSTVFGQGTLGWVSTKTLVLLPLSFWVFLIAVALLLVLTQRTKLGFRLYAIGESTKVARFARMSVERDQVVTYVISGLLAAVAGLLLFSGVNAANVSFGSSYLTQALLIAVIAGMNPYGGSGRIGMVILAAIAAQELQTGLNMVLGGWSGASFASDFAWGVLLIAILGVSRWLGRRTMRRRHEMATQAVVEQGQEVGAGG</sequence>
<gene>
    <name evidence="10" type="ORF">Rai3103_02045</name>
</gene>
<keyword evidence="2" id="KW-0813">Transport</keyword>
<protein>
    <recommendedName>
        <fullName evidence="12">ABC transporter permease</fullName>
    </recommendedName>
</protein>
<feature type="region of interest" description="Disordered" evidence="8">
    <location>
        <begin position="1"/>
        <end position="55"/>
    </location>
</feature>
<evidence type="ECO:0000313" key="11">
    <source>
        <dbReference type="Proteomes" id="UP000386847"/>
    </source>
</evidence>
<evidence type="ECO:0000313" key="10">
    <source>
        <dbReference type="EMBL" id="QGF22662.1"/>
    </source>
</evidence>
<organism evidence="10 11">
    <name type="scientific">Raineyella fluvialis</name>
    <dbReference type="NCBI Taxonomy" id="2662261"/>
    <lineage>
        <taxon>Bacteria</taxon>
        <taxon>Bacillati</taxon>
        <taxon>Actinomycetota</taxon>
        <taxon>Actinomycetes</taxon>
        <taxon>Propionibacteriales</taxon>
        <taxon>Propionibacteriaceae</taxon>
        <taxon>Raineyella</taxon>
    </lineage>
</organism>
<dbReference type="KEGG" id="rain:Rai3103_02045"/>
<evidence type="ECO:0000256" key="5">
    <source>
        <dbReference type="ARBA" id="ARBA00022692"/>
    </source>
</evidence>
<dbReference type="GO" id="GO:0022857">
    <property type="term" value="F:transmembrane transporter activity"/>
    <property type="evidence" value="ECO:0007669"/>
    <property type="project" value="InterPro"/>
</dbReference>
<dbReference type="Pfam" id="PF02653">
    <property type="entry name" value="BPD_transp_2"/>
    <property type="match status" value="1"/>
</dbReference>
<evidence type="ECO:0000256" key="7">
    <source>
        <dbReference type="ARBA" id="ARBA00023136"/>
    </source>
</evidence>
<dbReference type="Proteomes" id="UP000386847">
    <property type="component" value="Chromosome"/>
</dbReference>
<proteinExistence type="predicted"/>
<dbReference type="AlphaFoldDB" id="A0A5Q2F6Q2"/>
<comment type="subcellular location">
    <subcellularLocation>
        <location evidence="1">Cell membrane</location>
        <topology evidence="1">Multi-pass membrane protein</topology>
    </subcellularLocation>
</comment>
<dbReference type="EMBL" id="CP045725">
    <property type="protein sequence ID" value="QGF22662.1"/>
    <property type="molecule type" value="Genomic_DNA"/>
</dbReference>
<feature type="transmembrane region" description="Helical" evidence="9">
    <location>
        <begin position="97"/>
        <end position="120"/>
    </location>
</feature>
<keyword evidence="5 9" id="KW-0812">Transmembrane</keyword>
<feature type="transmembrane region" description="Helical" evidence="9">
    <location>
        <begin position="270"/>
        <end position="289"/>
    </location>
</feature>
<accession>A0A5Q2F6Q2</accession>
<evidence type="ECO:0000256" key="8">
    <source>
        <dbReference type="SAM" id="MobiDB-lite"/>
    </source>
</evidence>
<evidence type="ECO:0008006" key="12">
    <source>
        <dbReference type="Google" id="ProtNLM"/>
    </source>
</evidence>
<reference evidence="10 11" key="1">
    <citation type="submission" date="2019-10" db="EMBL/GenBank/DDBJ databases">
        <title>Genomic analysis of Raineyella sp. CBA3103.</title>
        <authorList>
            <person name="Roh S.W."/>
        </authorList>
    </citation>
    <scope>NUCLEOTIDE SEQUENCE [LARGE SCALE GENOMIC DNA]</scope>
    <source>
        <strain evidence="10 11">CBA3103</strain>
    </source>
</reference>
<feature type="transmembrane region" description="Helical" evidence="9">
    <location>
        <begin position="214"/>
        <end position="234"/>
    </location>
</feature>
<dbReference type="PANTHER" id="PTHR32196">
    <property type="entry name" value="ABC TRANSPORTER PERMEASE PROTEIN YPHD-RELATED-RELATED"/>
    <property type="match status" value="1"/>
</dbReference>
<evidence type="ECO:0000256" key="3">
    <source>
        <dbReference type="ARBA" id="ARBA00022475"/>
    </source>
</evidence>
<evidence type="ECO:0000256" key="2">
    <source>
        <dbReference type="ARBA" id="ARBA00022448"/>
    </source>
</evidence>
<feature type="transmembrane region" description="Helical" evidence="9">
    <location>
        <begin position="162"/>
        <end position="182"/>
    </location>
</feature>
<evidence type="ECO:0000256" key="9">
    <source>
        <dbReference type="SAM" id="Phobius"/>
    </source>
</evidence>
<dbReference type="GO" id="GO:0005886">
    <property type="term" value="C:plasma membrane"/>
    <property type="evidence" value="ECO:0007669"/>
    <property type="project" value="UniProtKB-SubCell"/>
</dbReference>
<evidence type="ECO:0000256" key="1">
    <source>
        <dbReference type="ARBA" id="ARBA00004651"/>
    </source>
</evidence>
<keyword evidence="4" id="KW-0997">Cell inner membrane</keyword>
<keyword evidence="6 9" id="KW-1133">Transmembrane helix</keyword>
<feature type="transmembrane region" description="Helical" evidence="9">
    <location>
        <begin position="301"/>
        <end position="318"/>
    </location>
</feature>
<name>A0A5Q2F6Q2_9ACTN</name>
<keyword evidence="11" id="KW-1185">Reference proteome</keyword>
<dbReference type="InterPro" id="IPR001851">
    <property type="entry name" value="ABC_transp_permease"/>
</dbReference>
<feature type="transmembrane region" description="Helical" evidence="9">
    <location>
        <begin position="246"/>
        <end position="263"/>
    </location>
</feature>
<keyword evidence="3" id="KW-1003">Cell membrane</keyword>
<evidence type="ECO:0000256" key="6">
    <source>
        <dbReference type="ARBA" id="ARBA00022989"/>
    </source>
</evidence>